<gene>
    <name evidence="3" type="primary">LOC4805579</name>
</gene>
<dbReference type="Proteomes" id="UP000001819">
    <property type="component" value="Chromosome 3"/>
</dbReference>
<evidence type="ECO:0000256" key="1">
    <source>
        <dbReference type="SAM" id="SignalP"/>
    </source>
</evidence>
<feature type="signal peptide" evidence="1">
    <location>
        <begin position="1"/>
        <end position="24"/>
    </location>
</feature>
<dbReference type="InParanoid" id="A0A6I8UWD9"/>
<feature type="chain" id="PRO_5026042581" evidence="1">
    <location>
        <begin position="25"/>
        <end position="164"/>
    </location>
</feature>
<keyword evidence="1" id="KW-0732">Signal</keyword>
<accession>A0A6I8UWD9</accession>
<reference evidence="2" key="1">
    <citation type="submission" date="2024-06" db="UniProtKB">
        <authorList>
            <consortium name="RefSeq"/>
        </authorList>
    </citation>
    <scope>NUCLEOTIDE SEQUENCE [LARGE SCALE GENOMIC DNA]</scope>
    <source>
        <strain evidence="2">MV2-25</strain>
    </source>
</reference>
<protein>
    <submittedName>
        <fullName evidence="3">Uncharacterized protein</fullName>
    </submittedName>
</protein>
<dbReference type="AlphaFoldDB" id="A0A6I8UWD9"/>
<sequence>MLKYGYVWQLVVVVVLLQVEGLRGQCADCSQHWGYPCKANVTGYYCAPGSAIDTVPLVQSDYETSTIDPLDTYSQCTPYPFALNKIGSYCCVYSPKIGCQAAINTHMYKYESNPVSYCKRCIDRCLCDMGDTGHRRARPWTWPALLFGVLAITTLGLPKWPAFS</sequence>
<organism evidence="2 3">
    <name type="scientific">Drosophila pseudoobscura pseudoobscura</name>
    <name type="common">Fruit fly</name>
    <dbReference type="NCBI Taxonomy" id="46245"/>
    <lineage>
        <taxon>Eukaryota</taxon>
        <taxon>Metazoa</taxon>
        <taxon>Ecdysozoa</taxon>
        <taxon>Arthropoda</taxon>
        <taxon>Hexapoda</taxon>
        <taxon>Insecta</taxon>
        <taxon>Pterygota</taxon>
        <taxon>Neoptera</taxon>
        <taxon>Endopterygota</taxon>
        <taxon>Diptera</taxon>
        <taxon>Brachycera</taxon>
        <taxon>Muscomorpha</taxon>
        <taxon>Ephydroidea</taxon>
        <taxon>Drosophilidae</taxon>
        <taxon>Drosophila</taxon>
        <taxon>Sophophora</taxon>
    </lineage>
</organism>
<proteinExistence type="predicted"/>
<dbReference type="RefSeq" id="XP_001361961.2">
    <property type="nucleotide sequence ID" value="XM_001361924.3"/>
</dbReference>
<dbReference type="KEGG" id="dpo:4805579"/>
<reference evidence="3" key="2">
    <citation type="submission" date="2025-08" db="UniProtKB">
        <authorList>
            <consortium name="RefSeq"/>
        </authorList>
    </citation>
    <scope>IDENTIFICATION</scope>
    <source>
        <strain evidence="3">MV-25-SWS-2005</strain>
        <tissue evidence="3">Whole body</tissue>
    </source>
</reference>
<evidence type="ECO:0000313" key="2">
    <source>
        <dbReference type="Proteomes" id="UP000001819"/>
    </source>
</evidence>
<name>A0A6I8UWD9_DROPS</name>
<evidence type="ECO:0000313" key="3">
    <source>
        <dbReference type="RefSeq" id="XP_001361961.2"/>
    </source>
</evidence>
<keyword evidence="2" id="KW-1185">Reference proteome</keyword>